<feature type="non-terminal residue" evidence="2">
    <location>
        <position position="1"/>
    </location>
</feature>
<evidence type="ECO:0000313" key="2">
    <source>
        <dbReference type="EMBL" id="KAF2254241.1"/>
    </source>
</evidence>
<dbReference type="GeneID" id="54576137"/>
<organism evidence="2 3">
    <name type="scientific">Trematosphaeria pertusa</name>
    <dbReference type="NCBI Taxonomy" id="390896"/>
    <lineage>
        <taxon>Eukaryota</taxon>
        <taxon>Fungi</taxon>
        <taxon>Dikarya</taxon>
        <taxon>Ascomycota</taxon>
        <taxon>Pezizomycotina</taxon>
        <taxon>Dothideomycetes</taxon>
        <taxon>Pleosporomycetidae</taxon>
        <taxon>Pleosporales</taxon>
        <taxon>Massarineae</taxon>
        <taxon>Trematosphaeriaceae</taxon>
        <taxon>Trematosphaeria</taxon>
    </lineage>
</organism>
<proteinExistence type="predicted"/>
<sequence>DKRNKLEAYRIAVDTAQPLPAELGAHVSNVVRRPRNPDVPVSPNSKEAVARRRFAASQNEHTGVQKLAPYLLFVGAAEMDDRVAPVELIVSKNEINLNRFFLPPAPSKDIKKTWGNLSQPRPDTCIGYIRQSDANKAMPRCSAPFSPEQESILDRHHMYFPFLTAQWKVPGANENLHDAQNQAARDGAVIVNCLWDLYRVAYNRTPSVLEACHFSWLSDLEFAQLWVHWREGAQHYMEHVDDFSLRKEDDVCKARGFLRNIVNSAVTERLDSIKKAL</sequence>
<dbReference type="Proteomes" id="UP000800094">
    <property type="component" value="Unassembled WGS sequence"/>
</dbReference>
<keyword evidence="3" id="KW-1185">Reference proteome</keyword>
<dbReference type="InterPro" id="IPR057684">
    <property type="entry name" value="DUF7924"/>
</dbReference>
<evidence type="ECO:0000259" key="1">
    <source>
        <dbReference type="Pfam" id="PF25545"/>
    </source>
</evidence>
<reference evidence="2" key="1">
    <citation type="journal article" date="2020" name="Stud. Mycol.">
        <title>101 Dothideomycetes genomes: a test case for predicting lifestyles and emergence of pathogens.</title>
        <authorList>
            <person name="Haridas S."/>
            <person name="Albert R."/>
            <person name="Binder M."/>
            <person name="Bloem J."/>
            <person name="Labutti K."/>
            <person name="Salamov A."/>
            <person name="Andreopoulos B."/>
            <person name="Baker S."/>
            <person name="Barry K."/>
            <person name="Bills G."/>
            <person name="Bluhm B."/>
            <person name="Cannon C."/>
            <person name="Castanera R."/>
            <person name="Culley D."/>
            <person name="Daum C."/>
            <person name="Ezra D."/>
            <person name="Gonzalez J."/>
            <person name="Henrissat B."/>
            <person name="Kuo A."/>
            <person name="Liang C."/>
            <person name="Lipzen A."/>
            <person name="Lutzoni F."/>
            <person name="Magnuson J."/>
            <person name="Mondo S."/>
            <person name="Nolan M."/>
            <person name="Ohm R."/>
            <person name="Pangilinan J."/>
            <person name="Park H.-J."/>
            <person name="Ramirez L."/>
            <person name="Alfaro M."/>
            <person name="Sun H."/>
            <person name="Tritt A."/>
            <person name="Yoshinaga Y."/>
            <person name="Zwiers L.-H."/>
            <person name="Turgeon B."/>
            <person name="Goodwin S."/>
            <person name="Spatafora J."/>
            <person name="Crous P."/>
            <person name="Grigoriev I."/>
        </authorList>
    </citation>
    <scope>NUCLEOTIDE SEQUENCE</scope>
    <source>
        <strain evidence="2">CBS 122368</strain>
    </source>
</reference>
<dbReference type="RefSeq" id="XP_033689245.1">
    <property type="nucleotide sequence ID" value="XM_033822807.1"/>
</dbReference>
<accession>A0A6A6IUK3</accession>
<dbReference type="PANTHER" id="PTHR42470:SF1">
    <property type="entry name" value="VAST DOMAIN-CONTAINING PROTEIN"/>
    <property type="match status" value="1"/>
</dbReference>
<feature type="non-terminal residue" evidence="2">
    <location>
        <position position="277"/>
    </location>
</feature>
<dbReference type="EMBL" id="ML987190">
    <property type="protein sequence ID" value="KAF2254241.1"/>
    <property type="molecule type" value="Genomic_DNA"/>
</dbReference>
<dbReference type="Pfam" id="PF25545">
    <property type="entry name" value="DUF7924"/>
    <property type="match status" value="1"/>
</dbReference>
<name>A0A6A6IUK3_9PLEO</name>
<dbReference type="OrthoDB" id="5426775at2759"/>
<gene>
    <name evidence="2" type="ORF">BU26DRAFT_401806</name>
</gene>
<dbReference type="PANTHER" id="PTHR42470">
    <property type="entry name" value="VAST DOMAIN-CONTAINING PROTEIN"/>
    <property type="match status" value="1"/>
</dbReference>
<dbReference type="AlphaFoldDB" id="A0A6A6IUK3"/>
<protein>
    <recommendedName>
        <fullName evidence="1">DUF7924 domain-containing protein</fullName>
    </recommendedName>
</protein>
<feature type="domain" description="DUF7924" evidence="1">
    <location>
        <begin position="107"/>
        <end position="277"/>
    </location>
</feature>
<evidence type="ECO:0000313" key="3">
    <source>
        <dbReference type="Proteomes" id="UP000800094"/>
    </source>
</evidence>